<organism evidence="3 4">
    <name type="scientific">Archaeoglobus sulfaticallidus PM70-1</name>
    <dbReference type="NCBI Taxonomy" id="387631"/>
    <lineage>
        <taxon>Archaea</taxon>
        <taxon>Methanobacteriati</taxon>
        <taxon>Methanobacteriota</taxon>
        <taxon>Archaeoglobi</taxon>
        <taxon>Archaeoglobales</taxon>
        <taxon>Archaeoglobaceae</taxon>
        <taxon>Archaeoglobus</taxon>
    </lineage>
</organism>
<feature type="transmembrane region" description="Helical" evidence="1">
    <location>
        <begin position="412"/>
        <end position="432"/>
    </location>
</feature>
<dbReference type="Pfam" id="PF00361">
    <property type="entry name" value="Proton_antipo_M"/>
    <property type="match status" value="1"/>
</dbReference>
<reference evidence="3 4" key="1">
    <citation type="journal article" date="2013" name="Genome Announc.">
        <title>Complete Genome Sequence of the Thermophilic and Facultatively Chemolithoautotrophic Sulfate Reducer Archaeoglobus sulfaticallidus Strain PM70-1T.</title>
        <authorList>
            <person name="Stokke R."/>
            <person name="Hocking W.P."/>
            <person name="Steinsbu B.O."/>
            <person name="Steen I.H."/>
        </authorList>
    </citation>
    <scope>NUCLEOTIDE SEQUENCE [LARGE SCALE GENOMIC DNA]</scope>
    <source>
        <strain evidence="3">PM70-1</strain>
    </source>
</reference>
<dbReference type="PANTHER" id="PTHR43373:SF1">
    <property type="entry name" value="NA(+)_H(+) ANTIPORTER SUBUNIT A"/>
    <property type="match status" value="1"/>
</dbReference>
<dbReference type="GeneID" id="15393442"/>
<protein>
    <submittedName>
        <fullName evidence="3">Multisubunit sodium/proton antiporter, MrpD subunit</fullName>
    </submittedName>
</protein>
<evidence type="ECO:0000313" key="3">
    <source>
        <dbReference type="EMBL" id="AGK61778.1"/>
    </source>
</evidence>
<feature type="domain" description="NADH:quinone oxidoreductase/Mrp antiporter transmembrane" evidence="2">
    <location>
        <begin position="132"/>
        <end position="422"/>
    </location>
</feature>
<feature type="transmembrane region" description="Helical" evidence="1">
    <location>
        <begin position="210"/>
        <end position="232"/>
    </location>
</feature>
<name>N0BFH1_9EURY</name>
<evidence type="ECO:0000259" key="2">
    <source>
        <dbReference type="Pfam" id="PF00361"/>
    </source>
</evidence>
<feature type="transmembrane region" description="Helical" evidence="1">
    <location>
        <begin position="276"/>
        <end position="295"/>
    </location>
</feature>
<feature type="transmembrane region" description="Helical" evidence="1">
    <location>
        <begin position="6"/>
        <end position="24"/>
    </location>
</feature>
<feature type="transmembrane region" description="Helical" evidence="1">
    <location>
        <begin position="244"/>
        <end position="269"/>
    </location>
</feature>
<dbReference type="EMBL" id="CP005290">
    <property type="protein sequence ID" value="AGK61778.1"/>
    <property type="molecule type" value="Genomic_DNA"/>
</dbReference>
<evidence type="ECO:0000313" key="4">
    <source>
        <dbReference type="Proteomes" id="UP000013307"/>
    </source>
</evidence>
<dbReference type="eggNOG" id="arCOG01541">
    <property type="taxonomic scope" value="Archaea"/>
</dbReference>
<feature type="transmembrane region" description="Helical" evidence="1">
    <location>
        <begin position="315"/>
        <end position="336"/>
    </location>
</feature>
<sequence>MEIISIKPLLAILVSMVASLLIILSDKKPNLREFWSVIAGIIKFSIVISMAPAILHGDAIVLKISEIIPGFVELKLKVDAFGMFFATTASLLWILNTLYSIGYMRSLREHSQTRYFACFAIALSATMGICFAGNLITLYLFYEILTVSTYLLVVHEESVEAFFAGWKYFVYLLGASVMQLSAIVLTYVYTGTTDFSYGGVFGNIKPEIAILLLIFFIAGYTKAAVMPFHSWLPTAMIAPTPVSALLHAVAVVKAGVFSILRGVFFIIGYQNLSADISVLFAYFVSITIIVASLFALSQDNLKLRLAYSTVSQLSYIILGALLLTPSGMIGGIFHIASHAFGKITLFFCAGSIYVSSGLKNISEMSGIGRKMPITMISFAIATLTMIGLPPGAGFISKWYLALGTIEMHQIPLLIVLLVSSILNAGYFLPVVYKAFFEDNPKISGISESSPFVYIPLLITSIASVAIFFYPDYFLSLAKLTLGV</sequence>
<gene>
    <name evidence="3" type="ORF">Asulf_01807</name>
</gene>
<feature type="transmembrane region" description="Helical" evidence="1">
    <location>
        <begin position="452"/>
        <end position="469"/>
    </location>
</feature>
<feature type="transmembrane region" description="Helical" evidence="1">
    <location>
        <begin position="373"/>
        <end position="400"/>
    </location>
</feature>
<proteinExistence type="predicted"/>
<keyword evidence="1" id="KW-0472">Membrane</keyword>
<dbReference type="KEGG" id="ast:Asulf_01807"/>
<dbReference type="PRINTS" id="PR01434">
    <property type="entry name" value="NADHDHGNASE5"/>
</dbReference>
<dbReference type="InterPro" id="IPR001750">
    <property type="entry name" value="ND/Mrp_TM"/>
</dbReference>
<evidence type="ECO:0000256" key="1">
    <source>
        <dbReference type="SAM" id="Phobius"/>
    </source>
</evidence>
<dbReference type="RefSeq" id="WP_015591376.1">
    <property type="nucleotide sequence ID" value="NC_021169.1"/>
</dbReference>
<feature type="transmembrane region" description="Helical" evidence="1">
    <location>
        <begin position="115"/>
        <end position="142"/>
    </location>
</feature>
<keyword evidence="1" id="KW-0812">Transmembrane</keyword>
<dbReference type="OrthoDB" id="371891at2157"/>
<dbReference type="InterPro" id="IPR050616">
    <property type="entry name" value="CPA3_Na-H_Antiporter_A"/>
</dbReference>
<dbReference type="AlphaFoldDB" id="N0BFH1"/>
<dbReference type="HOGENOM" id="CLU_007100_9_3_2"/>
<feature type="transmembrane region" description="Helical" evidence="1">
    <location>
        <begin position="80"/>
        <end position="103"/>
    </location>
</feature>
<feature type="transmembrane region" description="Helical" evidence="1">
    <location>
        <begin position="36"/>
        <end position="55"/>
    </location>
</feature>
<dbReference type="Proteomes" id="UP000013307">
    <property type="component" value="Chromosome"/>
</dbReference>
<keyword evidence="1" id="KW-1133">Transmembrane helix</keyword>
<feature type="transmembrane region" description="Helical" evidence="1">
    <location>
        <begin position="168"/>
        <end position="189"/>
    </location>
</feature>
<dbReference type="PANTHER" id="PTHR43373">
    <property type="entry name" value="NA(+)/H(+) ANTIPORTER SUBUNIT"/>
    <property type="match status" value="1"/>
</dbReference>
<keyword evidence="4" id="KW-1185">Reference proteome</keyword>
<dbReference type="STRING" id="387631.Asulf_01807"/>
<accession>N0BFH1</accession>